<sequence length="62" mass="6885">MLLVRGFGREERGLERGERGGWKGGERQKSIRGMPNLPGYEKRGSKASIGAKKIETKGLRLT</sequence>
<reference evidence="2 3" key="1">
    <citation type="submission" date="2017-08" db="EMBL/GenBank/DDBJ databases">
        <title>Substantial Increase in Enzyme Production by Combined Drug-Resistance Mutations in Paenibacillus agaridevorans.</title>
        <authorList>
            <person name="Tanaka Y."/>
            <person name="Funane K."/>
            <person name="Hosaka T."/>
            <person name="Shiwa Y."/>
            <person name="Fujita N."/>
            <person name="Miyazaki T."/>
            <person name="Yoshikawa H."/>
            <person name="Murakami K."/>
            <person name="Kasahara K."/>
            <person name="Inaoka T."/>
            <person name="Hiraga Y."/>
            <person name="Ochi K."/>
        </authorList>
    </citation>
    <scope>NUCLEOTIDE SEQUENCE [LARGE SCALE GENOMIC DNA]</scope>
    <source>
        <strain evidence="2 3">T-3040</strain>
    </source>
</reference>
<feature type="compositionally biased region" description="Basic and acidic residues" evidence="1">
    <location>
        <begin position="52"/>
        <end position="62"/>
    </location>
</feature>
<gene>
    <name evidence="2" type="ORF">PAT3040_06693</name>
</gene>
<dbReference type="EMBL" id="BDQX01000430">
    <property type="protein sequence ID" value="GBG11844.1"/>
    <property type="molecule type" value="Genomic_DNA"/>
</dbReference>
<keyword evidence="3" id="KW-1185">Reference proteome</keyword>
<feature type="compositionally biased region" description="Basic and acidic residues" evidence="1">
    <location>
        <begin position="7"/>
        <end position="29"/>
    </location>
</feature>
<comment type="caution">
    <text evidence="2">The sequence shown here is derived from an EMBL/GenBank/DDBJ whole genome shotgun (WGS) entry which is preliminary data.</text>
</comment>
<evidence type="ECO:0000256" key="1">
    <source>
        <dbReference type="SAM" id="MobiDB-lite"/>
    </source>
</evidence>
<evidence type="ECO:0000313" key="3">
    <source>
        <dbReference type="Proteomes" id="UP000245202"/>
    </source>
</evidence>
<organism evidence="2 3">
    <name type="scientific">Paenibacillus agaridevorans</name>
    <dbReference type="NCBI Taxonomy" id="171404"/>
    <lineage>
        <taxon>Bacteria</taxon>
        <taxon>Bacillati</taxon>
        <taxon>Bacillota</taxon>
        <taxon>Bacilli</taxon>
        <taxon>Bacillales</taxon>
        <taxon>Paenibacillaceae</taxon>
        <taxon>Paenibacillus</taxon>
    </lineage>
</organism>
<accession>A0A2R5F646</accession>
<name>A0A2R5F646_9BACL</name>
<protein>
    <submittedName>
        <fullName evidence="2">Uncharacterized protein</fullName>
    </submittedName>
</protein>
<dbReference type="AlphaFoldDB" id="A0A2R5F646"/>
<feature type="region of interest" description="Disordered" evidence="1">
    <location>
        <begin position="1"/>
        <end position="62"/>
    </location>
</feature>
<dbReference type="Proteomes" id="UP000245202">
    <property type="component" value="Unassembled WGS sequence"/>
</dbReference>
<evidence type="ECO:0000313" key="2">
    <source>
        <dbReference type="EMBL" id="GBG11844.1"/>
    </source>
</evidence>
<proteinExistence type="predicted"/>